<organism evidence="2 3">
    <name type="scientific">Trapa incisa</name>
    <dbReference type="NCBI Taxonomy" id="236973"/>
    <lineage>
        <taxon>Eukaryota</taxon>
        <taxon>Viridiplantae</taxon>
        <taxon>Streptophyta</taxon>
        <taxon>Embryophyta</taxon>
        <taxon>Tracheophyta</taxon>
        <taxon>Spermatophyta</taxon>
        <taxon>Magnoliopsida</taxon>
        <taxon>eudicotyledons</taxon>
        <taxon>Gunneridae</taxon>
        <taxon>Pentapetalae</taxon>
        <taxon>rosids</taxon>
        <taxon>malvids</taxon>
        <taxon>Myrtales</taxon>
        <taxon>Lythraceae</taxon>
        <taxon>Trapa</taxon>
    </lineage>
</organism>
<feature type="transmembrane region" description="Helical" evidence="1">
    <location>
        <begin position="131"/>
        <end position="148"/>
    </location>
</feature>
<keyword evidence="1" id="KW-1133">Transmembrane helix</keyword>
<dbReference type="AlphaFoldDB" id="A0AAN7KEV0"/>
<sequence length="171" mass="19744">MSPAFIRINLTYPSLILLHHFIKFIHLPPCDSLFQGSNVNYAFPVFESPPPPGSPFHIIPHHSQPSTREHCTLYHCTTAKLMMKWVKLVYQCLVNHIITLTLVPIMLGILVRTIRLGPDNQLPLLWQPWDHRFDAVPVVLIAAVYFISKRRRTGFLVDYACFRPPFTCRSL</sequence>
<accession>A0AAN7KEV0</accession>
<dbReference type="Proteomes" id="UP001345219">
    <property type="component" value="Chromosome 11"/>
</dbReference>
<evidence type="ECO:0000313" key="2">
    <source>
        <dbReference type="EMBL" id="KAK4763859.1"/>
    </source>
</evidence>
<keyword evidence="1" id="KW-0472">Membrane</keyword>
<name>A0AAN7KEV0_9MYRT</name>
<keyword evidence="1" id="KW-0812">Transmembrane</keyword>
<evidence type="ECO:0000313" key="3">
    <source>
        <dbReference type="Proteomes" id="UP001345219"/>
    </source>
</evidence>
<proteinExistence type="predicted"/>
<evidence type="ECO:0000256" key="1">
    <source>
        <dbReference type="SAM" id="Phobius"/>
    </source>
</evidence>
<comment type="caution">
    <text evidence="2">The sequence shown here is derived from an EMBL/GenBank/DDBJ whole genome shotgun (WGS) entry which is preliminary data.</text>
</comment>
<protein>
    <submittedName>
        <fullName evidence="2">Uncharacterized protein</fullName>
    </submittedName>
</protein>
<feature type="transmembrane region" description="Helical" evidence="1">
    <location>
        <begin position="88"/>
        <end position="111"/>
    </location>
</feature>
<reference evidence="2 3" key="1">
    <citation type="journal article" date="2023" name="Hortic Res">
        <title>Pangenome of water caltrop reveals structural variations and asymmetric subgenome divergence after allopolyploidization.</title>
        <authorList>
            <person name="Zhang X."/>
            <person name="Chen Y."/>
            <person name="Wang L."/>
            <person name="Yuan Y."/>
            <person name="Fang M."/>
            <person name="Shi L."/>
            <person name="Lu R."/>
            <person name="Comes H.P."/>
            <person name="Ma Y."/>
            <person name="Chen Y."/>
            <person name="Huang G."/>
            <person name="Zhou Y."/>
            <person name="Zheng Z."/>
            <person name="Qiu Y."/>
        </authorList>
    </citation>
    <scope>NUCLEOTIDE SEQUENCE [LARGE SCALE GENOMIC DNA]</scope>
    <source>
        <tissue evidence="2">Roots</tissue>
    </source>
</reference>
<keyword evidence="3" id="KW-1185">Reference proteome</keyword>
<dbReference type="EMBL" id="JAXIOK010000008">
    <property type="protein sequence ID" value="KAK4763859.1"/>
    <property type="molecule type" value="Genomic_DNA"/>
</dbReference>
<gene>
    <name evidence="2" type="ORF">SAY87_013297</name>
</gene>